<evidence type="ECO:0000256" key="6">
    <source>
        <dbReference type="SAM" id="Phobius"/>
    </source>
</evidence>
<evidence type="ECO:0008006" key="9">
    <source>
        <dbReference type="Google" id="ProtNLM"/>
    </source>
</evidence>
<evidence type="ECO:0000256" key="1">
    <source>
        <dbReference type="ARBA" id="ARBA00004651"/>
    </source>
</evidence>
<keyword evidence="4 6" id="KW-1133">Transmembrane helix</keyword>
<feature type="transmembrane region" description="Helical" evidence="6">
    <location>
        <begin position="365"/>
        <end position="384"/>
    </location>
</feature>
<reference evidence="7 8" key="1">
    <citation type="journal article" date="2016" name="Nat. Commun.">
        <title>Thousands of microbial genomes shed light on interconnected biogeochemical processes in an aquifer system.</title>
        <authorList>
            <person name="Anantharaman K."/>
            <person name="Brown C.T."/>
            <person name="Hug L.A."/>
            <person name="Sharon I."/>
            <person name="Castelle C.J."/>
            <person name="Probst A.J."/>
            <person name="Thomas B.C."/>
            <person name="Singh A."/>
            <person name="Wilkins M.J."/>
            <person name="Karaoz U."/>
            <person name="Brodie E.L."/>
            <person name="Williams K.H."/>
            <person name="Hubbard S.S."/>
            <person name="Banfield J.F."/>
        </authorList>
    </citation>
    <scope>NUCLEOTIDE SEQUENCE [LARGE SCALE GENOMIC DNA]</scope>
</reference>
<feature type="transmembrane region" description="Helical" evidence="6">
    <location>
        <begin position="247"/>
        <end position="266"/>
    </location>
</feature>
<evidence type="ECO:0000256" key="2">
    <source>
        <dbReference type="ARBA" id="ARBA00022475"/>
    </source>
</evidence>
<feature type="transmembrane region" description="Helical" evidence="6">
    <location>
        <begin position="63"/>
        <end position="85"/>
    </location>
</feature>
<dbReference type="InterPro" id="IPR002797">
    <property type="entry name" value="Polysacc_synth"/>
</dbReference>
<keyword evidence="2" id="KW-1003">Cell membrane</keyword>
<feature type="transmembrane region" description="Helical" evidence="6">
    <location>
        <begin position="105"/>
        <end position="124"/>
    </location>
</feature>
<evidence type="ECO:0000313" key="7">
    <source>
        <dbReference type="EMBL" id="OHA79886.1"/>
    </source>
</evidence>
<keyword evidence="5 6" id="KW-0472">Membrane</keyword>
<organism evidence="7 8">
    <name type="scientific">Candidatus Yonathbacteria bacterium RIFCSPHIGHO2_01_FULL_51_10</name>
    <dbReference type="NCBI Taxonomy" id="1802723"/>
    <lineage>
        <taxon>Bacteria</taxon>
        <taxon>Candidatus Yonathiibacteriota</taxon>
    </lineage>
</organism>
<proteinExistence type="predicted"/>
<evidence type="ECO:0000256" key="5">
    <source>
        <dbReference type="ARBA" id="ARBA00023136"/>
    </source>
</evidence>
<dbReference type="STRING" id="1802723.A2675_01435"/>
<dbReference type="PANTHER" id="PTHR30250">
    <property type="entry name" value="PST FAMILY PREDICTED COLANIC ACID TRANSPORTER"/>
    <property type="match status" value="1"/>
</dbReference>
<feature type="transmembrane region" description="Helical" evidence="6">
    <location>
        <begin position="390"/>
        <end position="412"/>
    </location>
</feature>
<dbReference type="AlphaFoldDB" id="A0A1G2S477"/>
<keyword evidence="3 6" id="KW-0812">Transmembrane</keyword>
<feature type="transmembrane region" description="Helical" evidence="6">
    <location>
        <begin position="163"/>
        <end position="183"/>
    </location>
</feature>
<name>A0A1G2S477_9BACT</name>
<dbReference type="GO" id="GO:0005886">
    <property type="term" value="C:plasma membrane"/>
    <property type="evidence" value="ECO:0007669"/>
    <property type="project" value="UniProtKB-SubCell"/>
</dbReference>
<comment type="caution">
    <text evidence="7">The sequence shown here is derived from an EMBL/GenBank/DDBJ whole genome shotgun (WGS) entry which is preliminary data.</text>
</comment>
<feature type="transmembrane region" description="Helical" evidence="6">
    <location>
        <begin position="189"/>
        <end position="211"/>
    </location>
</feature>
<feature type="transmembrane region" description="Helical" evidence="6">
    <location>
        <begin position="23"/>
        <end position="51"/>
    </location>
</feature>
<dbReference type="PANTHER" id="PTHR30250:SF11">
    <property type="entry name" value="O-ANTIGEN TRANSPORTER-RELATED"/>
    <property type="match status" value="1"/>
</dbReference>
<dbReference type="InterPro" id="IPR050833">
    <property type="entry name" value="Poly_Biosynth_Transport"/>
</dbReference>
<sequence length="415" mass="45604">MDKLQEKVYGLLRKSESYFKTDMVYLASGGFWLTIGQIISAVASFLLAIAFANLIPKETYGTYQYILSIASLLTIPTLSGIDTALKRAVAQGREGAFFPALYTKIRWGLLGGITSVALSGYYYWNGDHTLTIAFLVTAIFLPFMDALSLYGSILEGRKLFKKSALTGITLGVARVAVLIAVLFSTQNVLLILFAYYIVTSILRCILLIAVIKKLKPQGETDDSVISFGKHLSLMGIVGAVANQADKVLLWHFLGAASLATYSLALAPVARIQTAFKTLESLAFPKFASSQKERIKKTLPGKLFMLRALLIVPVLSYVVAAPYLYEWLFPQYMESVPYSQILAIVLFFLPQKITGVAITAHTHKRALYVTSTVSPIAKLVALAVLVPYYGILGVVIAFLVPYIANAFILSFYLKRL</sequence>
<feature type="transmembrane region" description="Helical" evidence="6">
    <location>
        <begin position="336"/>
        <end position="358"/>
    </location>
</feature>
<feature type="transmembrane region" description="Helical" evidence="6">
    <location>
        <begin position="303"/>
        <end position="324"/>
    </location>
</feature>
<comment type="subcellular location">
    <subcellularLocation>
        <location evidence="1">Cell membrane</location>
        <topology evidence="1">Multi-pass membrane protein</topology>
    </subcellularLocation>
</comment>
<evidence type="ECO:0000256" key="3">
    <source>
        <dbReference type="ARBA" id="ARBA00022692"/>
    </source>
</evidence>
<protein>
    <recommendedName>
        <fullName evidence="9">Polysaccharide biosynthesis protein C-terminal domain-containing protein</fullName>
    </recommendedName>
</protein>
<gene>
    <name evidence="7" type="ORF">A2675_01435</name>
</gene>
<dbReference type="Pfam" id="PF01943">
    <property type="entry name" value="Polysacc_synt"/>
    <property type="match status" value="1"/>
</dbReference>
<evidence type="ECO:0000256" key="4">
    <source>
        <dbReference type="ARBA" id="ARBA00022989"/>
    </source>
</evidence>
<feature type="transmembrane region" description="Helical" evidence="6">
    <location>
        <begin position="130"/>
        <end position="151"/>
    </location>
</feature>
<dbReference type="EMBL" id="MHUS01000040">
    <property type="protein sequence ID" value="OHA79886.1"/>
    <property type="molecule type" value="Genomic_DNA"/>
</dbReference>
<evidence type="ECO:0000313" key="8">
    <source>
        <dbReference type="Proteomes" id="UP000176997"/>
    </source>
</evidence>
<accession>A0A1G2S477</accession>
<dbReference type="Proteomes" id="UP000176997">
    <property type="component" value="Unassembled WGS sequence"/>
</dbReference>